<organism evidence="1">
    <name type="scientific">Ixodes ricinus</name>
    <name type="common">Common tick</name>
    <name type="synonym">Acarus ricinus</name>
    <dbReference type="NCBI Taxonomy" id="34613"/>
    <lineage>
        <taxon>Eukaryota</taxon>
        <taxon>Metazoa</taxon>
        <taxon>Ecdysozoa</taxon>
        <taxon>Arthropoda</taxon>
        <taxon>Chelicerata</taxon>
        <taxon>Arachnida</taxon>
        <taxon>Acari</taxon>
        <taxon>Parasitiformes</taxon>
        <taxon>Ixodida</taxon>
        <taxon>Ixodoidea</taxon>
        <taxon>Ixodidae</taxon>
        <taxon>Ixodinae</taxon>
        <taxon>Ixodes</taxon>
    </lineage>
</organism>
<proteinExistence type="predicted"/>
<dbReference type="EMBL" id="GIFC01009845">
    <property type="protein sequence ID" value="MXU91928.1"/>
    <property type="molecule type" value="Transcribed_RNA"/>
</dbReference>
<reference evidence="1" key="1">
    <citation type="submission" date="2019-12" db="EMBL/GenBank/DDBJ databases">
        <title>An insight into the sialome of adult female Ixodes ricinus ticks feeding for 6 days.</title>
        <authorList>
            <person name="Perner J."/>
            <person name="Ribeiro J.M.C."/>
        </authorList>
    </citation>
    <scope>NUCLEOTIDE SEQUENCE</scope>
    <source>
        <strain evidence="1">Semi-engorged</strain>
        <tissue evidence="1">Salivary glands</tissue>
    </source>
</reference>
<accession>A0A6B0URD4</accession>
<sequence length="127" mass="14433">MSAVLICSTVLNTKQIKIFLTVTKQKLDTYLKVTLKPVYHLVTDRWGISAQQAMENEYLTLHLYKRLAANITTIYSLVLLTKPHAVHRCKKGRCSVLPKMHTRLASSFFFLPSPDSTSKTSSLLEHL</sequence>
<protein>
    <submittedName>
        <fullName evidence="1">Uncharacterized protein</fullName>
    </submittedName>
</protein>
<name>A0A6B0URD4_IXORI</name>
<dbReference type="AlphaFoldDB" id="A0A6B0URD4"/>
<evidence type="ECO:0000313" key="1">
    <source>
        <dbReference type="EMBL" id="MXU91928.1"/>
    </source>
</evidence>